<name>A0ABR7WFB9_9ACTN</name>
<accession>A0ABR7WFB9</accession>
<dbReference type="Proteomes" id="UP000602395">
    <property type="component" value="Unassembled WGS sequence"/>
</dbReference>
<sequence length="641" mass="69174">MSTLTMQAIAELAQVKRPVVSMWRSRFAMSDTPFPAPMGGNPLLFDAGQVAAWLDETGHGNNTESRFEASLHSSLFQKLVDNIDAASTLLLLHELVGEPIAGLHPAEAAAALETRAEVSSVANSADAVIALADSALVSAVDELAEAGFSGCRVLDILVADFVKPGGPWANEALTSDGRDLLASVIAEIRRAQPLTIVPTGTGGQILAHALVDQLDEDERCDFSIRTSTFDQPCDRAAWRRLVADGWPANAIDNPGELLDDQQGRLHLMMMQNLRSDSGFFDSVENGLLDLGVDDVLLVVGPARLMVDADGAPRRQKLLVPASSYIAPLRYVARLPKGLSRFGGRRRLALWIFGRPDSSWTVVGAHSDTRMDIAACEAIAADAATAISPTADLHAHAFHSSVVRASSYIVRRPTLTVPVRVNAADESGERLARVWELDRGMLDGISLTAASEEPKQVGFTVATRELGRDLAGSRIPREHVGEAQPGWAHVVGPDEVRSPTHIGSIGIDRLVLESVAPRARLTEPGDVIYVSAGGPAAVIDHHGGHVVLAPARAFRCRDAEVDDRQLVPAVVAADIAAQQGTDRRTWQLRTVHVEEVAPLEELIRRTDQRRQQLLDQLNNVEELRTEIIDGLSERSLTTQQNL</sequence>
<organism evidence="1 2">
    <name type="scientific">Gordonia hankookensis</name>
    <dbReference type="NCBI Taxonomy" id="589403"/>
    <lineage>
        <taxon>Bacteria</taxon>
        <taxon>Bacillati</taxon>
        <taxon>Actinomycetota</taxon>
        <taxon>Actinomycetes</taxon>
        <taxon>Mycobacteriales</taxon>
        <taxon>Gordoniaceae</taxon>
        <taxon>Gordonia</taxon>
    </lineage>
</organism>
<reference evidence="1 2" key="1">
    <citation type="submission" date="2020-09" db="EMBL/GenBank/DDBJ databases">
        <title>Novel species in genus Gordonia.</title>
        <authorList>
            <person name="Zhang G."/>
        </authorList>
    </citation>
    <scope>NUCLEOTIDE SEQUENCE [LARGE SCALE GENOMIC DNA]</scope>
    <source>
        <strain evidence="1 2">ON-33</strain>
    </source>
</reference>
<keyword evidence="2" id="KW-1185">Reference proteome</keyword>
<gene>
    <name evidence="1" type="ORF">IDF66_13350</name>
</gene>
<evidence type="ECO:0000313" key="2">
    <source>
        <dbReference type="Proteomes" id="UP000602395"/>
    </source>
</evidence>
<dbReference type="RefSeq" id="WP_190267192.1">
    <property type="nucleotide sequence ID" value="NZ_BAABAD010000004.1"/>
</dbReference>
<comment type="caution">
    <text evidence="1">The sequence shown here is derived from an EMBL/GenBank/DDBJ whole genome shotgun (WGS) entry which is preliminary data.</text>
</comment>
<protein>
    <submittedName>
        <fullName evidence="1">Uncharacterized protein</fullName>
    </submittedName>
</protein>
<evidence type="ECO:0000313" key="1">
    <source>
        <dbReference type="EMBL" id="MBD1320567.1"/>
    </source>
</evidence>
<proteinExistence type="predicted"/>
<dbReference type="EMBL" id="JACWMS010000002">
    <property type="protein sequence ID" value="MBD1320567.1"/>
    <property type="molecule type" value="Genomic_DNA"/>
</dbReference>